<evidence type="ECO:0000313" key="2">
    <source>
        <dbReference type="EMBL" id="MBD8499291.1"/>
    </source>
</evidence>
<accession>A0ABR9AYR8</accession>
<dbReference type="RefSeq" id="WP_192025639.1">
    <property type="nucleotide sequence ID" value="NZ_JACYTN010000010.1"/>
</dbReference>
<dbReference type="EMBL" id="JACYTN010000010">
    <property type="protein sequence ID" value="MBD8499291.1"/>
    <property type="molecule type" value="Genomic_DNA"/>
</dbReference>
<comment type="caution">
    <text evidence="2">The sequence shown here is derived from an EMBL/GenBank/DDBJ whole genome shotgun (WGS) entry which is preliminary data.</text>
</comment>
<reference evidence="2 3" key="1">
    <citation type="submission" date="2020-09" db="EMBL/GenBank/DDBJ databases">
        <title>Paenibacillus sp. CAU 1523 isolated from sand of Haeundae Beach.</title>
        <authorList>
            <person name="Kim W."/>
        </authorList>
    </citation>
    <scope>NUCLEOTIDE SEQUENCE [LARGE SCALE GENOMIC DNA]</scope>
    <source>
        <strain evidence="2 3">CAU 1523</strain>
    </source>
</reference>
<protein>
    <recommendedName>
        <fullName evidence="1">DUF5643 domain-containing protein</fullName>
    </recommendedName>
</protein>
<evidence type="ECO:0000313" key="3">
    <source>
        <dbReference type="Proteomes" id="UP000634529"/>
    </source>
</evidence>
<name>A0ABR9AYR8_9BACL</name>
<sequence length="345" mass="38158">MIKREKGYSFIKKTTLVLSGAVLISGMLWSSGQMYASALESYEEAKRFESFAEQLHGTNSALQAIAAKQQSNTQDGITLTMKNVKHDGRQIEVELDRSGGSNLSKTLLGEPLPNGRTDYSKKGVLDDVEIYINGELFRFSGGSHSPGKDANSVILKYQTATDRSNPHLGAYKSLPDTFELTIKATLSKVKKPFTLKASVKGKEKSTIISPNITKAHGDFALTLEQVEVSSFATYIDLTGMGDIEDLPQKYRGKKGERNEGLIQMDFDIVDEKGQNLKGTFLFGLGGARAQKDGEYKFNYVYSPFKSTPKTITIKPYVFDVTDPKKGKVDKKFIPELEYKVSLSNL</sequence>
<organism evidence="2 3">
    <name type="scientific">Paenibacillus arenosi</name>
    <dbReference type="NCBI Taxonomy" id="2774142"/>
    <lineage>
        <taxon>Bacteria</taxon>
        <taxon>Bacillati</taxon>
        <taxon>Bacillota</taxon>
        <taxon>Bacilli</taxon>
        <taxon>Bacillales</taxon>
        <taxon>Paenibacillaceae</taxon>
        <taxon>Paenibacillus</taxon>
    </lineage>
</organism>
<feature type="domain" description="DUF5643" evidence="1">
    <location>
        <begin position="205"/>
        <end position="330"/>
    </location>
</feature>
<dbReference type="Pfam" id="PF18705">
    <property type="entry name" value="DUF5643"/>
    <property type="match status" value="1"/>
</dbReference>
<evidence type="ECO:0000259" key="1">
    <source>
        <dbReference type="Pfam" id="PF18705"/>
    </source>
</evidence>
<keyword evidence="3" id="KW-1185">Reference proteome</keyword>
<dbReference type="Proteomes" id="UP000634529">
    <property type="component" value="Unassembled WGS sequence"/>
</dbReference>
<dbReference type="InterPro" id="IPR040680">
    <property type="entry name" value="DUF5643"/>
</dbReference>
<proteinExistence type="predicted"/>
<gene>
    <name evidence="2" type="ORF">IFO66_13425</name>
</gene>